<evidence type="ECO:0000256" key="1">
    <source>
        <dbReference type="ARBA" id="ARBA00004651"/>
    </source>
</evidence>
<feature type="transmembrane region" description="Helical" evidence="8">
    <location>
        <begin position="269"/>
        <end position="293"/>
    </location>
</feature>
<dbReference type="InterPro" id="IPR017544">
    <property type="entry name" value="Exosortase-2"/>
</dbReference>
<keyword evidence="5" id="KW-0378">Hydrolase</keyword>
<sequence>MTTTSDVSGVPATKPAPQLLPLASNVVVLMLGLFGMFALTLHDLFFSVDAGLWNKDEHSHGPIMLGLAMWLMYQRWQEFDGKTDGTAPGAWLAWVMFTIGVVFYVPGRALNIIYFEVFAFLPMIIGVVALIGGWPLLNKLKFPLFFLVFMVPIPGFVLDPISHFVKLHISVTVSEILWWLGYPISHTGVVLSIGQYQLLVADACAGMRTLFMLEAMGIFYLNVVRHSSMLRNVMLALLIVPISFLANMLRVLFLALLTYHFGDEVGQGYLHGFAGIVLFVIALVLTISTDGLLRWISDKRSTPAPQGAAS</sequence>
<dbReference type="GO" id="GO:0006508">
    <property type="term" value="P:proteolysis"/>
    <property type="evidence" value="ECO:0007669"/>
    <property type="project" value="UniProtKB-KW"/>
</dbReference>
<keyword evidence="7 8" id="KW-0472">Membrane</keyword>
<dbReference type="NCBIfam" id="TIGR04178">
    <property type="entry name" value="exo_archaeo"/>
    <property type="match status" value="1"/>
</dbReference>
<dbReference type="NCBIfam" id="TIGR02602">
    <property type="entry name" value="8TM_EpsH"/>
    <property type="match status" value="1"/>
</dbReference>
<dbReference type="OrthoDB" id="597443at2"/>
<organism evidence="9 10">
    <name type="scientific">Aquabacterium commune</name>
    <dbReference type="NCBI Taxonomy" id="70586"/>
    <lineage>
        <taxon>Bacteria</taxon>
        <taxon>Pseudomonadati</taxon>
        <taxon>Pseudomonadota</taxon>
        <taxon>Betaproteobacteria</taxon>
        <taxon>Burkholderiales</taxon>
        <taxon>Aquabacterium</taxon>
    </lineage>
</organism>
<feature type="transmembrane region" description="Helical" evidence="8">
    <location>
        <begin position="235"/>
        <end position="257"/>
    </location>
</feature>
<keyword evidence="3" id="KW-0645">Protease</keyword>
<dbReference type="InterPro" id="IPR013426">
    <property type="entry name" value="EpsH-like"/>
</dbReference>
<gene>
    <name evidence="9" type="ORF">EV672_101685</name>
</gene>
<name>A0A4R6RP65_9BURK</name>
<dbReference type="Proteomes" id="UP000294593">
    <property type="component" value="Unassembled WGS sequence"/>
</dbReference>
<evidence type="ECO:0000256" key="4">
    <source>
        <dbReference type="ARBA" id="ARBA00022692"/>
    </source>
</evidence>
<evidence type="ECO:0000256" key="8">
    <source>
        <dbReference type="SAM" id="Phobius"/>
    </source>
</evidence>
<evidence type="ECO:0000256" key="5">
    <source>
        <dbReference type="ARBA" id="ARBA00022801"/>
    </source>
</evidence>
<accession>A0A4R6RP65</accession>
<evidence type="ECO:0000256" key="7">
    <source>
        <dbReference type="ARBA" id="ARBA00023136"/>
    </source>
</evidence>
<dbReference type="InterPro" id="IPR026392">
    <property type="entry name" value="Exo/Archaeosortase_dom"/>
</dbReference>
<evidence type="ECO:0000313" key="9">
    <source>
        <dbReference type="EMBL" id="TDP88533.1"/>
    </source>
</evidence>
<feature type="transmembrane region" description="Helical" evidence="8">
    <location>
        <begin position="142"/>
        <end position="165"/>
    </location>
</feature>
<keyword evidence="2" id="KW-1003">Cell membrane</keyword>
<evidence type="ECO:0000256" key="3">
    <source>
        <dbReference type="ARBA" id="ARBA00022670"/>
    </source>
</evidence>
<feature type="transmembrane region" description="Helical" evidence="8">
    <location>
        <begin position="88"/>
        <end position="105"/>
    </location>
</feature>
<reference evidence="9 10" key="1">
    <citation type="submission" date="2019-03" db="EMBL/GenBank/DDBJ databases">
        <title>Genomic Encyclopedia of Type Strains, Phase IV (KMG-IV): sequencing the most valuable type-strain genomes for metagenomic binning, comparative biology and taxonomic classification.</title>
        <authorList>
            <person name="Goeker M."/>
        </authorList>
    </citation>
    <scope>NUCLEOTIDE SEQUENCE [LARGE SCALE GENOMIC DNA]</scope>
    <source>
        <strain evidence="9 10">DSM 11901</strain>
    </source>
</reference>
<dbReference type="EMBL" id="SNXW01000001">
    <property type="protein sequence ID" value="TDP88533.1"/>
    <property type="molecule type" value="Genomic_DNA"/>
</dbReference>
<evidence type="ECO:0000256" key="2">
    <source>
        <dbReference type="ARBA" id="ARBA00022475"/>
    </source>
</evidence>
<feature type="transmembrane region" description="Helical" evidence="8">
    <location>
        <begin position="177"/>
        <end position="199"/>
    </location>
</feature>
<dbReference type="InterPro" id="IPR019127">
    <property type="entry name" value="Exosortase"/>
</dbReference>
<feature type="transmembrane region" description="Helical" evidence="8">
    <location>
        <begin position="112"/>
        <end position="136"/>
    </location>
</feature>
<keyword evidence="6 8" id="KW-1133">Transmembrane helix</keyword>
<dbReference type="NCBIfam" id="TIGR03113">
    <property type="entry name" value="exosort_XrtB"/>
    <property type="match status" value="1"/>
</dbReference>
<evidence type="ECO:0000256" key="6">
    <source>
        <dbReference type="ARBA" id="ARBA00022989"/>
    </source>
</evidence>
<protein>
    <submittedName>
        <fullName evidence="9">Exosortase B</fullName>
    </submittedName>
</protein>
<keyword evidence="10" id="KW-1185">Reference proteome</keyword>
<dbReference type="RefSeq" id="WP_133606200.1">
    <property type="nucleotide sequence ID" value="NZ_SNXW01000001.1"/>
</dbReference>
<evidence type="ECO:0000313" key="10">
    <source>
        <dbReference type="Proteomes" id="UP000294593"/>
    </source>
</evidence>
<keyword evidence="4 8" id="KW-0812">Transmembrane</keyword>
<dbReference type="GO" id="GO:0008233">
    <property type="term" value="F:peptidase activity"/>
    <property type="evidence" value="ECO:0007669"/>
    <property type="project" value="UniProtKB-KW"/>
</dbReference>
<feature type="transmembrane region" description="Helical" evidence="8">
    <location>
        <begin position="20"/>
        <end position="46"/>
    </location>
</feature>
<dbReference type="AlphaFoldDB" id="A0A4R6RP65"/>
<proteinExistence type="predicted"/>
<dbReference type="GO" id="GO:0005886">
    <property type="term" value="C:plasma membrane"/>
    <property type="evidence" value="ECO:0007669"/>
    <property type="project" value="UniProtKB-SubCell"/>
</dbReference>
<comment type="caution">
    <text evidence="9">The sequence shown here is derived from an EMBL/GenBank/DDBJ whole genome shotgun (WGS) entry which is preliminary data.</text>
</comment>
<comment type="subcellular location">
    <subcellularLocation>
        <location evidence="1">Cell membrane</location>
        <topology evidence="1">Multi-pass membrane protein</topology>
    </subcellularLocation>
</comment>
<feature type="transmembrane region" description="Helical" evidence="8">
    <location>
        <begin position="205"/>
        <end position="223"/>
    </location>
</feature>
<dbReference type="Pfam" id="PF09721">
    <property type="entry name" value="Exosortase_EpsH"/>
    <property type="match status" value="1"/>
</dbReference>